<proteinExistence type="predicted"/>
<comment type="caution">
    <text evidence="2">The sequence shown here is derived from an EMBL/GenBank/DDBJ whole genome shotgun (WGS) entry which is preliminary data.</text>
</comment>
<dbReference type="STRING" id="22663.A0A2I0I2M6"/>
<organism evidence="2 3">
    <name type="scientific">Punica granatum</name>
    <name type="common">Pomegranate</name>
    <dbReference type="NCBI Taxonomy" id="22663"/>
    <lineage>
        <taxon>Eukaryota</taxon>
        <taxon>Viridiplantae</taxon>
        <taxon>Streptophyta</taxon>
        <taxon>Embryophyta</taxon>
        <taxon>Tracheophyta</taxon>
        <taxon>Spermatophyta</taxon>
        <taxon>Magnoliopsida</taxon>
        <taxon>eudicotyledons</taxon>
        <taxon>Gunneridae</taxon>
        <taxon>Pentapetalae</taxon>
        <taxon>rosids</taxon>
        <taxon>malvids</taxon>
        <taxon>Myrtales</taxon>
        <taxon>Lythraceae</taxon>
        <taxon>Punica</taxon>
    </lineage>
</organism>
<reference evidence="2 3" key="1">
    <citation type="submission" date="2017-11" db="EMBL/GenBank/DDBJ databases">
        <title>De-novo sequencing of pomegranate (Punica granatum L.) genome.</title>
        <authorList>
            <person name="Akparov Z."/>
            <person name="Amiraslanov A."/>
            <person name="Hajiyeva S."/>
            <person name="Abbasov M."/>
            <person name="Kaur K."/>
            <person name="Hamwieh A."/>
            <person name="Solovyev V."/>
            <person name="Salamov A."/>
            <person name="Braich B."/>
            <person name="Kosarev P."/>
            <person name="Mahmoud A."/>
            <person name="Hajiyev E."/>
            <person name="Babayeva S."/>
            <person name="Izzatullayeva V."/>
            <person name="Mammadov A."/>
            <person name="Mammadov A."/>
            <person name="Sharifova S."/>
            <person name="Ojaghi J."/>
            <person name="Eynullazada K."/>
            <person name="Bayramov B."/>
            <person name="Abdulazimova A."/>
            <person name="Shahmuradov I."/>
        </authorList>
    </citation>
    <scope>NUCLEOTIDE SEQUENCE [LARGE SCALE GENOMIC DNA]</scope>
    <source>
        <strain evidence="3">cv. AG2017</strain>
        <tissue evidence="2">Leaf</tissue>
    </source>
</reference>
<dbReference type="Proteomes" id="UP000233551">
    <property type="component" value="Unassembled WGS sequence"/>
</dbReference>
<dbReference type="AlphaFoldDB" id="A0A2I0I2M6"/>
<keyword evidence="3" id="KW-1185">Reference proteome</keyword>
<evidence type="ECO:0000313" key="2">
    <source>
        <dbReference type="EMBL" id="PKI38239.1"/>
    </source>
</evidence>
<evidence type="ECO:0000313" key="3">
    <source>
        <dbReference type="Proteomes" id="UP000233551"/>
    </source>
</evidence>
<sequence length="132" mass="14642">MKKESLDHQLPLFPEGEIIFDPEIEKTARANRRAKRLADGLVEPTSSFSDSRQDLVPRKVNEVGSSNLEGQISELTTLMKQVVLGQVQSTKTCGICFLQGHTTDACPQLQDEPDPQANAISGFSNQQRQYDP</sequence>
<feature type="compositionally biased region" description="Polar residues" evidence="1">
    <location>
        <begin position="118"/>
        <end position="132"/>
    </location>
</feature>
<protein>
    <submittedName>
        <fullName evidence="2">Uncharacterized protein</fullName>
    </submittedName>
</protein>
<gene>
    <name evidence="2" type="ORF">CRG98_041378</name>
</gene>
<accession>A0A2I0I2M6</accession>
<dbReference type="EMBL" id="PGOL01004185">
    <property type="protein sequence ID" value="PKI38239.1"/>
    <property type="molecule type" value="Genomic_DNA"/>
</dbReference>
<feature type="region of interest" description="Disordered" evidence="1">
    <location>
        <begin position="107"/>
        <end position="132"/>
    </location>
</feature>
<name>A0A2I0I2M6_PUNGR</name>
<evidence type="ECO:0000256" key="1">
    <source>
        <dbReference type="SAM" id="MobiDB-lite"/>
    </source>
</evidence>